<dbReference type="AlphaFoldDB" id="A0A0E9V5K1"/>
<evidence type="ECO:0000313" key="1">
    <source>
        <dbReference type="EMBL" id="JAH73389.1"/>
    </source>
</evidence>
<protein>
    <submittedName>
        <fullName evidence="1">Uncharacterized protein</fullName>
    </submittedName>
</protein>
<reference evidence="1" key="1">
    <citation type="submission" date="2014-11" db="EMBL/GenBank/DDBJ databases">
        <authorList>
            <person name="Amaro Gonzalez C."/>
        </authorList>
    </citation>
    <scope>NUCLEOTIDE SEQUENCE</scope>
</reference>
<accession>A0A0E9V5K1</accession>
<dbReference type="EMBL" id="GBXM01058697">
    <property type="protein sequence ID" value="JAH49880.1"/>
    <property type="molecule type" value="Transcribed_RNA"/>
</dbReference>
<name>A0A0E9V5K1_ANGAN</name>
<reference evidence="1" key="2">
    <citation type="journal article" date="2015" name="Fish Shellfish Immunol.">
        <title>Early steps in the European eel (Anguilla anguilla)-Vibrio vulnificus interaction in the gills: Role of the RtxA13 toxin.</title>
        <authorList>
            <person name="Callol A."/>
            <person name="Pajuelo D."/>
            <person name="Ebbesson L."/>
            <person name="Teles M."/>
            <person name="MacKenzie S."/>
            <person name="Amaro C."/>
        </authorList>
    </citation>
    <scope>NUCLEOTIDE SEQUENCE</scope>
</reference>
<dbReference type="EMBL" id="GBXM01035188">
    <property type="protein sequence ID" value="JAH73389.1"/>
    <property type="molecule type" value="Transcribed_RNA"/>
</dbReference>
<proteinExistence type="predicted"/>
<sequence>MMMRDKPSHAQRNLLLFSFI</sequence>
<organism evidence="1">
    <name type="scientific">Anguilla anguilla</name>
    <name type="common">European freshwater eel</name>
    <name type="synonym">Muraena anguilla</name>
    <dbReference type="NCBI Taxonomy" id="7936"/>
    <lineage>
        <taxon>Eukaryota</taxon>
        <taxon>Metazoa</taxon>
        <taxon>Chordata</taxon>
        <taxon>Craniata</taxon>
        <taxon>Vertebrata</taxon>
        <taxon>Euteleostomi</taxon>
        <taxon>Actinopterygii</taxon>
        <taxon>Neopterygii</taxon>
        <taxon>Teleostei</taxon>
        <taxon>Anguilliformes</taxon>
        <taxon>Anguillidae</taxon>
        <taxon>Anguilla</taxon>
    </lineage>
</organism>